<dbReference type="AlphaFoldDB" id="A0ABD4W5C5"/>
<protein>
    <submittedName>
        <fullName evidence="1">Uncharacterized protein</fullName>
    </submittedName>
</protein>
<evidence type="ECO:0000313" key="1">
    <source>
        <dbReference type="EMBL" id="MDB6490861.1"/>
    </source>
</evidence>
<evidence type="ECO:0000313" key="2">
    <source>
        <dbReference type="Proteomes" id="UP001212008"/>
    </source>
</evidence>
<reference evidence="1 2" key="1">
    <citation type="submission" date="2023-01" db="EMBL/GenBank/DDBJ databases">
        <title>Human gut microbiome strain richness.</title>
        <authorList>
            <person name="Chen-Liaw A."/>
        </authorList>
    </citation>
    <scope>NUCLEOTIDE SEQUENCE [LARGE SCALE GENOMIC DNA]</scope>
    <source>
        <strain evidence="1 2">RTP21311st1_C8_RTP21311_201001</strain>
    </source>
</reference>
<dbReference type="Proteomes" id="UP001212008">
    <property type="component" value="Unassembled WGS sequence"/>
</dbReference>
<accession>A0ABD4W5C5</accession>
<dbReference type="EMBL" id="JAQKRA010000001">
    <property type="protein sequence ID" value="MDB6490861.1"/>
    <property type="molecule type" value="Genomic_DNA"/>
</dbReference>
<organism evidence="1 2">
    <name type="scientific">Bifidobacterium pseudocatenulatum</name>
    <dbReference type="NCBI Taxonomy" id="28026"/>
    <lineage>
        <taxon>Bacteria</taxon>
        <taxon>Bacillati</taxon>
        <taxon>Actinomycetota</taxon>
        <taxon>Actinomycetes</taxon>
        <taxon>Bifidobacteriales</taxon>
        <taxon>Bifidobacteriaceae</taxon>
        <taxon>Bifidobacterium</taxon>
    </lineage>
</organism>
<comment type="caution">
    <text evidence="1">The sequence shown here is derived from an EMBL/GenBank/DDBJ whole genome shotgun (WGS) entry which is preliminary data.</text>
</comment>
<gene>
    <name evidence="1" type="ORF">PMN70_01360</name>
</gene>
<sequence length="48" mass="5122">MKNMKARSEHACMVDEHKFGGWLVSGNVVFDNRGAGGDTAGYCNMGDG</sequence>
<proteinExistence type="predicted"/>
<name>A0ABD4W5C5_BIFPS</name>